<dbReference type="GO" id="GO:0006094">
    <property type="term" value="P:gluconeogenesis"/>
    <property type="evidence" value="ECO:0007669"/>
    <property type="project" value="InterPro"/>
</dbReference>
<dbReference type="GO" id="GO:0004612">
    <property type="term" value="F:phosphoenolpyruvate carboxykinase (ATP) activity"/>
    <property type="evidence" value="ECO:0007669"/>
    <property type="project" value="InterPro"/>
</dbReference>
<dbReference type="Pfam" id="PF01293">
    <property type="entry name" value="PEPCK_ATP"/>
    <property type="match status" value="1"/>
</dbReference>
<feature type="non-terminal residue" evidence="1">
    <location>
        <position position="1"/>
    </location>
</feature>
<gene>
    <name evidence="1" type="primary">Vigan.06G087800</name>
    <name evidence="1" type="ORF">VIGAN_06087800</name>
</gene>
<dbReference type="InterPro" id="IPR001272">
    <property type="entry name" value="PEP_carboxykinase_ATP"/>
</dbReference>
<dbReference type="InterPro" id="IPR013035">
    <property type="entry name" value="PEP_carboxykinase_C"/>
</dbReference>
<organism evidence="1 2">
    <name type="scientific">Vigna angularis var. angularis</name>
    <dbReference type="NCBI Taxonomy" id="157739"/>
    <lineage>
        <taxon>Eukaryota</taxon>
        <taxon>Viridiplantae</taxon>
        <taxon>Streptophyta</taxon>
        <taxon>Embryophyta</taxon>
        <taxon>Tracheophyta</taxon>
        <taxon>Spermatophyta</taxon>
        <taxon>Magnoliopsida</taxon>
        <taxon>eudicotyledons</taxon>
        <taxon>Gunneridae</taxon>
        <taxon>Pentapetalae</taxon>
        <taxon>rosids</taxon>
        <taxon>fabids</taxon>
        <taxon>Fabales</taxon>
        <taxon>Fabaceae</taxon>
        <taxon>Papilionoideae</taxon>
        <taxon>50 kb inversion clade</taxon>
        <taxon>NPAAA clade</taxon>
        <taxon>indigoferoid/millettioid clade</taxon>
        <taxon>Phaseoleae</taxon>
        <taxon>Vigna</taxon>
    </lineage>
</organism>
<keyword evidence="2" id="KW-1185">Reference proteome</keyword>
<accession>A0A0S3SAI5</accession>
<dbReference type="PANTHER" id="PTHR30031">
    <property type="entry name" value="PHOSPHOENOLPYRUVATE CARBOXYKINASE ATP"/>
    <property type="match status" value="1"/>
</dbReference>
<reference evidence="1 2" key="1">
    <citation type="journal article" date="2015" name="Sci. Rep.">
        <title>The power of single molecule real-time sequencing technology in the de novo assembly of a eukaryotic genome.</title>
        <authorList>
            <person name="Sakai H."/>
            <person name="Naito K."/>
            <person name="Ogiso-Tanaka E."/>
            <person name="Takahashi Y."/>
            <person name="Iseki K."/>
            <person name="Muto C."/>
            <person name="Satou K."/>
            <person name="Teruya K."/>
            <person name="Shiroma A."/>
            <person name="Shimoji M."/>
            <person name="Hirano T."/>
            <person name="Itoh T."/>
            <person name="Kaga A."/>
            <person name="Tomooka N."/>
        </authorList>
    </citation>
    <scope>NUCLEOTIDE SEQUENCE [LARGE SCALE GENOMIC DNA]</scope>
    <source>
        <strain evidence="2">cv. Shumari</strain>
    </source>
</reference>
<dbReference type="AlphaFoldDB" id="A0A0S3SAI5"/>
<dbReference type="EMBL" id="AP015039">
    <property type="protein sequence ID" value="BAT89808.1"/>
    <property type="molecule type" value="Genomic_DNA"/>
</dbReference>
<protein>
    <recommendedName>
        <fullName evidence="3">Phosphoenolpyruvate carboxykinase (ATP)</fullName>
    </recommendedName>
</protein>
<dbReference type="PANTHER" id="PTHR30031:SF0">
    <property type="entry name" value="PHOSPHOENOLPYRUVATE CARBOXYKINASE (ATP)"/>
    <property type="match status" value="1"/>
</dbReference>
<evidence type="ECO:0000313" key="2">
    <source>
        <dbReference type="Proteomes" id="UP000291084"/>
    </source>
</evidence>
<evidence type="ECO:0000313" key="1">
    <source>
        <dbReference type="EMBL" id="BAT89808.1"/>
    </source>
</evidence>
<name>A0A0S3SAI5_PHAAN</name>
<dbReference type="GO" id="GO:0005829">
    <property type="term" value="C:cytosol"/>
    <property type="evidence" value="ECO:0007669"/>
    <property type="project" value="TreeGrafter"/>
</dbReference>
<dbReference type="SUPFAM" id="SSF53795">
    <property type="entry name" value="PEP carboxykinase-like"/>
    <property type="match status" value="1"/>
</dbReference>
<proteinExistence type="predicted"/>
<dbReference type="Gene3D" id="3.90.228.20">
    <property type="match status" value="1"/>
</dbReference>
<dbReference type="Proteomes" id="UP000291084">
    <property type="component" value="Chromosome 6"/>
</dbReference>
<dbReference type="InterPro" id="IPR015994">
    <property type="entry name" value="PEPCK_ATP_CS"/>
</dbReference>
<sequence length="74" mass="8008">VARFFGLSGTGKTALSTDHNRYLIGDDEHCWSESGVSNIEEGATPNALISLRRMTSGTPSNLAQVLPLINHRLL</sequence>
<dbReference type="PROSITE" id="PS00532">
    <property type="entry name" value="PEPCK_ATP"/>
    <property type="match status" value="1"/>
</dbReference>
<evidence type="ECO:0008006" key="3">
    <source>
        <dbReference type="Google" id="ProtNLM"/>
    </source>
</evidence>
<dbReference type="GO" id="GO:0005524">
    <property type="term" value="F:ATP binding"/>
    <property type="evidence" value="ECO:0007669"/>
    <property type="project" value="InterPro"/>
</dbReference>